<evidence type="ECO:0000256" key="1">
    <source>
        <dbReference type="ARBA" id="ARBA00012513"/>
    </source>
</evidence>
<evidence type="ECO:0000256" key="9">
    <source>
        <dbReference type="SAM" id="MobiDB-lite"/>
    </source>
</evidence>
<dbReference type="PANTHER" id="PTHR43289:SF6">
    <property type="entry name" value="SERINE_THREONINE-PROTEIN KINASE NEKL-3"/>
    <property type="match status" value="1"/>
</dbReference>
<keyword evidence="13" id="KW-1185">Reference proteome</keyword>
<keyword evidence="10" id="KW-0812">Transmembrane</keyword>
<dbReference type="PROSITE" id="PS00108">
    <property type="entry name" value="PROTEIN_KINASE_ST"/>
    <property type="match status" value="1"/>
</dbReference>
<feature type="compositionally biased region" description="Low complexity" evidence="9">
    <location>
        <begin position="386"/>
        <end position="436"/>
    </location>
</feature>
<keyword evidence="5 12" id="KW-0418">Kinase</keyword>
<evidence type="ECO:0000256" key="4">
    <source>
        <dbReference type="ARBA" id="ARBA00022741"/>
    </source>
</evidence>
<evidence type="ECO:0000256" key="10">
    <source>
        <dbReference type="SAM" id="Phobius"/>
    </source>
</evidence>
<evidence type="ECO:0000256" key="7">
    <source>
        <dbReference type="ARBA" id="ARBA00047899"/>
    </source>
</evidence>
<evidence type="ECO:0000256" key="5">
    <source>
        <dbReference type="ARBA" id="ARBA00022777"/>
    </source>
</evidence>
<reference evidence="12 13" key="1">
    <citation type="submission" date="2018-08" db="EMBL/GenBank/DDBJ databases">
        <title>Verrucosispora craniellae sp. nov., isolated from a marine sponge in the South China Sea.</title>
        <authorList>
            <person name="Li L."/>
            <person name="Lin H.W."/>
        </authorList>
    </citation>
    <scope>NUCLEOTIDE SEQUENCE [LARGE SCALE GENOMIC DNA]</scope>
    <source>
        <strain evidence="12 13">LHW63014</strain>
    </source>
</reference>
<comment type="catalytic activity">
    <reaction evidence="7">
        <text>L-threonyl-[protein] + ATP = O-phospho-L-threonyl-[protein] + ADP + H(+)</text>
        <dbReference type="Rhea" id="RHEA:46608"/>
        <dbReference type="Rhea" id="RHEA-COMP:11060"/>
        <dbReference type="Rhea" id="RHEA-COMP:11605"/>
        <dbReference type="ChEBI" id="CHEBI:15378"/>
        <dbReference type="ChEBI" id="CHEBI:30013"/>
        <dbReference type="ChEBI" id="CHEBI:30616"/>
        <dbReference type="ChEBI" id="CHEBI:61977"/>
        <dbReference type="ChEBI" id="CHEBI:456216"/>
        <dbReference type="EC" id="2.7.11.1"/>
    </reaction>
</comment>
<evidence type="ECO:0000313" key="13">
    <source>
        <dbReference type="Proteomes" id="UP000262621"/>
    </source>
</evidence>
<dbReference type="AlphaFoldDB" id="A0A372FUZ4"/>
<feature type="domain" description="Protein kinase" evidence="11">
    <location>
        <begin position="12"/>
        <end position="274"/>
    </location>
</feature>
<dbReference type="Pfam" id="PF00069">
    <property type="entry name" value="Pkinase"/>
    <property type="match status" value="1"/>
</dbReference>
<dbReference type="PROSITE" id="PS50011">
    <property type="entry name" value="PROTEIN_KINASE_DOM"/>
    <property type="match status" value="1"/>
</dbReference>
<dbReference type="RefSeq" id="WP_117230126.1">
    <property type="nucleotide sequence ID" value="NZ_CP061725.1"/>
</dbReference>
<comment type="catalytic activity">
    <reaction evidence="8">
        <text>L-seryl-[protein] + ATP = O-phospho-L-seryl-[protein] + ADP + H(+)</text>
        <dbReference type="Rhea" id="RHEA:17989"/>
        <dbReference type="Rhea" id="RHEA-COMP:9863"/>
        <dbReference type="Rhea" id="RHEA-COMP:11604"/>
        <dbReference type="ChEBI" id="CHEBI:15378"/>
        <dbReference type="ChEBI" id="CHEBI:29999"/>
        <dbReference type="ChEBI" id="CHEBI:30616"/>
        <dbReference type="ChEBI" id="CHEBI:83421"/>
        <dbReference type="ChEBI" id="CHEBI:456216"/>
        <dbReference type="EC" id="2.7.11.1"/>
    </reaction>
</comment>
<dbReference type="EC" id="2.7.11.1" evidence="1"/>
<dbReference type="Proteomes" id="UP000262621">
    <property type="component" value="Unassembled WGS sequence"/>
</dbReference>
<feature type="region of interest" description="Disordered" evidence="9">
    <location>
        <begin position="342"/>
        <end position="451"/>
    </location>
</feature>
<protein>
    <recommendedName>
        <fullName evidence="1">non-specific serine/threonine protein kinase</fullName>
        <ecNumber evidence="1">2.7.11.1</ecNumber>
    </recommendedName>
</protein>
<dbReference type="CDD" id="cd14014">
    <property type="entry name" value="STKc_PknB_like"/>
    <property type="match status" value="1"/>
</dbReference>
<keyword evidence="4" id="KW-0547">Nucleotide-binding</keyword>
<dbReference type="InterPro" id="IPR000719">
    <property type="entry name" value="Prot_kinase_dom"/>
</dbReference>
<evidence type="ECO:0000256" key="6">
    <source>
        <dbReference type="ARBA" id="ARBA00022840"/>
    </source>
</evidence>
<evidence type="ECO:0000313" key="12">
    <source>
        <dbReference type="EMBL" id="RFS44289.1"/>
    </source>
</evidence>
<dbReference type="Gene3D" id="3.30.200.20">
    <property type="entry name" value="Phosphorylase Kinase, domain 1"/>
    <property type="match status" value="1"/>
</dbReference>
<organism evidence="12 13">
    <name type="scientific">Micromonospora craniellae</name>
    <dbReference type="NCBI Taxonomy" id="2294034"/>
    <lineage>
        <taxon>Bacteria</taxon>
        <taxon>Bacillati</taxon>
        <taxon>Actinomycetota</taxon>
        <taxon>Actinomycetes</taxon>
        <taxon>Micromonosporales</taxon>
        <taxon>Micromonosporaceae</taxon>
        <taxon>Micromonospora</taxon>
    </lineage>
</organism>
<gene>
    <name evidence="12" type="ORF">D0Q02_23180</name>
</gene>
<dbReference type="GO" id="GO:0005524">
    <property type="term" value="F:ATP binding"/>
    <property type="evidence" value="ECO:0007669"/>
    <property type="project" value="UniProtKB-KW"/>
</dbReference>
<dbReference type="SUPFAM" id="SSF56112">
    <property type="entry name" value="Protein kinase-like (PK-like)"/>
    <property type="match status" value="1"/>
</dbReference>
<dbReference type="FunFam" id="3.30.200.20:FF:000035">
    <property type="entry name" value="Serine/threonine protein kinase Stk1"/>
    <property type="match status" value="1"/>
</dbReference>
<dbReference type="EMBL" id="QVFU01000033">
    <property type="protein sequence ID" value="RFS44289.1"/>
    <property type="molecule type" value="Genomic_DNA"/>
</dbReference>
<comment type="caution">
    <text evidence="12">The sequence shown here is derived from an EMBL/GenBank/DDBJ whole genome shotgun (WGS) entry which is preliminary data.</text>
</comment>
<name>A0A372FUZ4_9ACTN</name>
<feature type="transmembrane region" description="Helical" evidence="10">
    <location>
        <begin position="316"/>
        <end position="337"/>
    </location>
</feature>
<dbReference type="Gene3D" id="1.10.510.10">
    <property type="entry name" value="Transferase(Phosphotransferase) domain 1"/>
    <property type="match status" value="1"/>
</dbReference>
<evidence type="ECO:0000259" key="11">
    <source>
        <dbReference type="PROSITE" id="PS50011"/>
    </source>
</evidence>
<keyword evidence="6" id="KW-0067">ATP-binding</keyword>
<keyword evidence="10" id="KW-0472">Membrane</keyword>
<feature type="region of interest" description="Disordered" evidence="9">
    <location>
        <begin position="288"/>
        <end position="310"/>
    </location>
</feature>
<keyword evidence="3" id="KW-0808">Transferase</keyword>
<dbReference type="GO" id="GO:0004674">
    <property type="term" value="F:protein serine/threonine kinase activity"/>
    <property type="evidence" value="ECO:0007669"/>
    <property type="project" value="UniProtKB-KW"/>
</dbReference>
<evidence type="ECO:0000256" key="3">
    <source>
        <dbReference type="ARBA" id="ARBA00022679"/>
    </source>
</evidence>
<keyword evidence="2 12" id="KW-0723">Serine/threonine-protein kinase</keyword>
<keyword evidence="10" id="KW-1133">Transmembrane helix</keyword>
<dbReference type="InterPro" id="IPR008271">
    <property type="entry name" value="Ser/Thr_kinase_AS"/>
</dbReference>
<dbReference type="InterPro" id="IPR011009">
    <property type="entry name" value="Kinase-like_dom_sf"/>
</dbReference>
<dbReference type="OrthoDB" id="308915at2"/>
<dbReference type="PANTHER" id="PTHR43289">
    <property type="entry name" value="MITOGEN-ACTIVATED PROTEIN KINASE KINASE KINASE 20-RELATED"/>
    <property type="match status" value="1"/>
</dbReference>
<dbReference type="SMART" id="SM00220">
    <property type="entry name" value="S_TKc"/>
    <property type="match status" value="1"/>
</dbReference>
<evidence type="ECO:0000256" key="2">
    <source>
        <dbReference type="ARBA" id="ARBA00022527"/>
    </source>
</evidence>
<evidence type="ECO:0000256" key="8">
    <source>
        <dbReference type="ARBA" id="ARBA00048679"/>
    </source>
</evidence>
<proteinExistence type="predicted"/>
<feature type="compositionally biased region" description="Polar residues" evidence="9">
    <location>
        <begin position="342"/>
        <end position="357"/>
    </location>
</feature>
<dbReference type="FunFam" id="1.10.510.10:FF:000021">
    <property type="entry name" value="Serine/threonine protein kinase"/>
    <property type="match status" value="1"/>
</dbReference>
<sequence>MLSSEVVLSGRYRLDERVATGGMGDVWRASDLILGRQVAVKVLLPSLVSDPDFIARFRAEARIMAALRHPGIVQVFDCGEDDLPDGGRADYLVMEFVTGQPLARRIEAEGRLDVGLAMSVVAQAAQALHAAHLGGIVHRDVKPSNLLVQEDGTVVLVDFGVARSTNVTSITSTNAVPGTALYMAPEQAAGRPVSGATDLYALGAVAYCCLTGSPPFTGDNPLQVAVRHLDDPPPDLPPDIPEAVRVLVARALAKDPADRFSSGAAMAEAARAAVSDGSLPTVLAPAAGALREPGPDTRTDLPAGGAAPAGRRRRGALVGALTAVLVGFVALGAALGATSDANTPAVQLPTTSPSSETAGPDETPESPGESGPARVPPLRPAGSTASPTESPSVQPSSPQPSESSTTETPTPTPTSAEPTTPSATPSSQTPTTTPTTTTPPAPEPPDNGEAS</sequence>
<accession>A0A372FUZ4</accession>
<dbReference type="GO" id="GO:0045717">
    <property type="term" value="P:negative regulation of fatty acid biosynthetic process"/>
    <property type="evidence" value="ECO:0007669"/>
    <property type="project" value="UniProtKB-ARBA"/>
</dbReference>